<evidence type="ECO:0000313" key="2">
    <source>
        <dbReference type="Proteomes" id="UP000789759"/>
    </source>
</evidence>
<protein>
    <submittedName>
        <fullName evidence="1">2724_t:CDS:1</fullName>
    </submittedName>
</protein>
<name>A0A9N9GP91_9GLOM</name>
<comment type="caution">
    <text evidence="1">The sequence shown here is derived from an EMBL/GenBank/DDBJ whole genome shotgun (WGS) entry which is preliminary data.</text>
</comment>
<dbReference type="EMBL" id="CAJVQA010005237">
    <property type="protein sequence ID" value="CAG8616040.1"/>
    <property type="molecule type" value="Genomic_DNA"/>
</dbReference>
<keyword evidence="2" id="KW-1185">Reference proteome</keyword>
<evidence type="ECO:0000313" key="1">
    <source>
        <dbReference type="EMBL" id="CAG8616040.1"/>
    </source>
</evidence>
<proteinExistence type="predicted"/>
<dbReference type="AlphaFoldDB" id="A0A9N9GP91"/>
<dbReference type="OrthoDB" id="2443549at2759"/>
<accession>A0A9N9GP91</accession>
<dbReference type="Proteomes" id="UP000789759">
    <property type="component" value="Unassembled WGS sequence"/>
</dbReference>
<sequence>MTNAKNKLNYFIHNILELEFEQIMKNYSISIEYDDDMFNDNIEEFDRDYVSDKDDLEKIIQFDCENLDANEIIDFDTFTEKLINEINYNNNIEAEKELDYNINEVINTAMNNTK</sequence>
<organism evidence="1 2">
    <name type="scientific">Cetraspora pellucida</name>
    <dbReference type="NCBI Taxonomy" id="1433469"/>
    <lineage>
        <taxon>Eukaryota</taxon>
        <taxon>Fungi</taxon>
        <taxon>Fungi incertae sedis</taxon>
        <taxon>Mucoromycota</taxon>
        <taxon>Glomeromycotina</taxon>
        <taxon>Glomeromycetes</taxon>
        <taxon>Diversisporales</taxon>
        <taxon>Gigasporaceae</taxon>
        <taxon>Cetraspora</taxon>
    </lineage>
</organism>
<gene>
    <name evidence="1" type="ORF">CPELLU_LOCUS7687</name>
</gene>
<reference evidence="1" key="1">
    <citation type="submission" date="2021-06" db="EMBL/GenBank/DDBJ databases">
        <authorList>
            <person name="Kallberg Y."/>
            <person name="Tangrot J."/>
            <person name="Rosling A."/>
        </authorList>
    </citation>
    <scope>NUCLEOTIDE SEQUENCE</scope>
    <source>
        <strain evidence="1">FL966</strain>
    </source>
</reference>